<proteinExistence type="predicted"/>
<dbReference type="Proteomes" id="UP000761534">
    <property type="component" value="Unassembled WGS sequence"/>
</dbReference>
<sequence length="396" mass="46382">MGLRIEEDVCLKDFHVREYVPSEELPSEWVEYFKLQLRAVNVPKQALRPPQGSEHLHRKILYTNYTQLHDIVERWEEEVEVEGESCAIFDGVRQGYVDCKYSEHWAYIRQAFAGLDDSEFNAVFPNRFESPEKSEKFAKLVYRVTWCIYNTVPHVWQFMPEELRTRYAQPRTLWTLLSMLKGFVEEHEVLEISELLDRAFSRDNYGMDKLDNYQRSEKTERSLNTGSRMMKLFQKNPELALDVYCYRSMKELELSLAGSGIDFHSIWDEATFKRNLCNGGNGSEVITEISDKIKKARESIDQETLNAVIKKNSNTKFSKDLTNLIISKLRCNVALNHYDIRYLTQHRGPIKQQFITQYPKEDLPLRLRKKNNAAIETALSSTPKPDLFQGIIPEQN</sequence>
<reference evidence="1" key="1">
    <citation type="journal article" date="2019" name="G3 (Bethesda)">
        <title>Genome Assemblies of Two Rare Opportunistic Yeast Pathogens: Diutina rugosa (syn. Candida rugosa) and Trichomonascus ciferrii (syn. Candida ciferrii).</title>
        <authorList>
            <person name="Mixao V."/>
            <person name="Saus E."/>
            <person name="Hansen A.P."/>
            <person name="Lass-Florl C."/>
            <person name="Gabaldon T."/>
        </authorList>
    </citation>
    <scope>NUCLEOTIDE SEQUENCE</scope>
    <source>
        <strain evidence="1">CBS 4856</strain>
    </source>
</reference>
<accession>A0A642ULU6</accession>
<organism evidence="1 2">
    <name type="scientific">Trichomonascus ciferrii</name>
    <dbReference type="NCBI Taxonomy" id="44093"/>
    <lineage>
        <taxon>Eukaryota</taxon>
        <taxon>Fungi</taxon>
        <taxon>Dikarya</taxon>
        <taxon>Ascomycota</taxon>
        <taxon>Saccharomycotina</taxon>
        <taxon>Dipodascomycetes</taxon>
        <taxon>Dipodascales</taxon>
        <taxon>Trichomonascaceae</taxon>
        <taxon>Trichomonascus</taxon>
        <taxon>Trichomonascus ciferrii complex</taxon>
    </lineage>
</organism>
<name>A0A642ULU6_9ASCO</name>
<evidence type="ECO:0000313" key="2">
    <source>
        <dbReference type="Proteomes" id="UP000761534"/>
    </source>
</evidence>
<gene>
    <name evidence="1" type="ORF">TRICI_006076</name>
</gene>
<comment type="caution">
    <text evidence="1">The sequence shown here is derived from an EMBL/GenBank/DDBJ whole genome shotgun (WGS) entry which is preliminary data.</text>
</comment>
<evidence type="ECO:0000313" key="1">
    <source>
        <dbReference type="EMBL" id="KAA8901400.1"/>
    </source>
</evidence>
<dbReference type="AlphaFoldDB" id="A0A642ULU6"/>
<dbReference type="VEuPathDB" id="FungiDB:TRICI_006076"/>
<keyword evidence="2" id="KW-1185">Reference proteome</keyword>
<dbReference type="EMBL" id="SWFS01000487">
    <property type="protein sequence ID" value="KAA8901400.1"/>
    <property type="molecule type" value="Genomic_DNA"/>
</dbReference>
<protein>
    <submittedName>
        <fullName evidence="1">Uncharacterized protein</fullName>
    </submittedName>
</protein>